<dbReference type="Gene3D" id="3.30.1340.30">
    <property type="match status" value="2"/>
</dbReference>
<keyword evidence="4" id="KW-1185">Reference proteome</keyword>
<dbReference type="Pfam" id="PF04972">
    <property type="entry name" value="BON"/>
    <property type="match status" value="2"/>
</dbReference>
<evidence type="ECO:0000313" key="3">
    <source>
        <dbReference type="EMBL" id="CAE6748586.1"/>
    </source>
</evidence>
<name>A0ABM8REL6_9BACT</name>
<dbReference type="Proteomes" id="UP000675880">
    <property type="component" value="Unassembled WGS sequence"/>
</dbReference>
<gene>
    <name evidence="3" type="ORF">NSPZN2_30057</name>
</gene>
<feature type="domain" description="BON" evidence="2">
    <location>
        <begin position="185"/>
        <end position="255"/>
    </location>
</feature>
<feature type="domain" description="BON" evidence="2">
    <location>
        <begin position="265"/>
        <end position="334"/>
    </location>
</feature>
<proteinExistence type="predicted"/>
<accession>A0ABM8REL6</accession>
<evidence type="ECO:0000256" key="1">
    <source>
        <dbReference type="SAM" id="MobiDB-lite"/>
    </source>
</evidence>
<feature type="compositionally biased region" description="Basic and acidic residues" evidence="1">
    <location>
        <begin position="173"/>
        <end position="186"/>
    </location>
</feature>
<protein>
    <recommendedName>
        <fullName evidence="2">BON domain-containing protein</fullName>
    </recommendedName>
</protein>
<dbReference type="InterPro" id="IPR051686">
    <property type="entry name" value="Lipoprotein_DolP"/>
</dbReference>
<dbReference type="PROSITE" id="PS50914">
    <property type="entry name" value="BON"/>
    <property type="match status" value="2"/>
</dbReference>
<dbReference type="EMBL" id="CAJNBJ010000016">
    <property type="protein sequence ID" value="CAE6748586.1"/>
    <property type="molecule type" value="Genomic_DNA"/>
</dbReference>
<evidence type="ECO:0000313" key="4">
    <source>
        <dbReference type="Proteomes" id="UP000675880"/>
    </source>
</evidence>
<organism evidence="3 4">
    <name type="scientific">Nitrospira defluvii</name>
    <dbReference type="NCBI Taxonomy" id="330214"/>
    <lineage>
        <taxon>Bacteria</taxon>
        <taxon>Pseudomonadati</taxon>
        <taxon>Nitrospirota</taxon>
        <taxon>Nitrospiria</taxon>
        <taxon>Nitrospirales</taxon>
        <taxon>Nitrospiraceae</taxon>
        <taxon>Nitrospira</taxon>
    </lineage>
</organism>
<reference evidence="3 4" key="1">
    <citation type="submission" date="2021-02" db="EMBL/GenBank/DDBJ databases">
        <authorList>
            <person name="Han P."/>
        </authorList>
    </citation>
    <scope>NUCLEOTIDE SEQUENCE [LARGE SCALE GENOMIC DNA]</scope>
    <source>
        <strain evidence="3">Candidatus Nitrospira sp. ZN2</strain>
    </source>
</reference>
<sequence>MPMRTIQTVCAIGVFTFVATSGLWGIGSTLRAEQAPEGKPEVPAVPKPKEPEAKAKDPDTKPREADAKPKDQEGKPPEQKAKDSDSKVKEVESKSKDADSKPKESEPKAKAKEPEHKAKDTEQKTKEAEPKAKEAEAKPKDTDAVAEHPCPSVPHTAEAKPADAPPPAGDAASGDRPKAAEPEPKKPVRSSMVTAKLALMADPHLFPYDIEVDAKDKDLVLLGKVGQESDKRVATDIVRCLEGVHAVENRLKVEPDAAHGLVGERDKIITQLVKERFEKSKTLQSVKFDVKTEDGIVTLAGATRFQIIVLEAAQAARQIPGVRAVNTDAVRLVAGE</sequence>
<dbReference type="PANTHER" id="PTHR34606:SF15">
    <property type="entry name" value="BON DOMAIN-CONTAINING PROTEIN"/>
    <property type="match status" value="1"/>
</dbReference>
<feature type="region of interest" description="Disordered" evidence="1">
    <location>
        <begin position="31"/>
        <end position="190"/>
    </location>
</feature>
<evidence type="ECO:0000259" key="2">
    <source>
        <dbReference type="PROSITE" id="PS50914"/>
    </source>
</evidence>
<feature type="compositionally biased region" description="Basic and acidic residues" evidence="1">
    <location>
        <begin position="47"/>
        <end position="146"/>
    </location>
</feature>
<comment type="caution">
    <text evidence="3">The sequence shown here is derived from an EMBL/GenBank/DDBJ whole genome shotgun (WGS) entry which is preliminary data.</text>
</comment>
<dbReference type="PANTHER" id="PTHR34606">
    <property type="entry name" value="BON DOMAIN-CONTAINING PROTEIN"/>
    <property type="match status" value="1"/>
</dbReference>
<dbReference type="InterPro" id="IPR007055">
    <property type="entry name" value="BON_dom"/>
</dbReference>